<feature type="region of interest" description="Disordered" evidence="1">
    <location>
        <begin position="1"/>
        <end position="25"/>
    </location>
</feature>
<dbReference type="InterPro" id="IPR057826">
    <property type="entry name" value="WWE_C20G8.02"/>
</dbReference>
<dbReference type="Proteomes" id="UP000605846">
    <property type="component" value="Unassembled WGS sequence"/>
</dbReference>
<organism evidence="3 4">
    <name type="scientific">Apophysomyces ossiformis</name>
    <dbReference type="NCBI Taxonomy" id="679940"/>
    <lineage>
        <taxon>Eukaryota</taxon>
        <taxon>Fungi</taxon>
        <taxon>Fungi incertae sedis</taxon>
        <taxon>Mucoromycota</taxon>
        <taxon>Mucoromycotina</taxon>
        <taxon>Mucoromycetes</taxon>
        <taxon>Mucorales</taxon>
        <taxon>Mucorineae</taxon>
        <taxon>Mucoraceae</taxon>
        <taxon>Apophysomyces</taxon>
    </lineage>
</organism>
<evidence type="ECO:0000313" key="3">
    <source>
        <dbReference type="EMBL" id="KAF7724277.1"/>
    </source>
</evidence>
<feature type="domain" description="DDHD" evidence="2">
    <location>
        <begin position="501"/>
        <end position="737"/>
    </location>
</feature>
<dbReference type="GO" id="GO:0046872">
    <property type="term" value="F:metal ion binding"/>
    <property type="evidence" value="ECO:0007669"/>
    <property type="project" value="InterPro"/>
</dbReference>
<dbReference type="InterPro" id="IPR004177">
    <property type="entry name" value="DDHD_dom"/>
</dbReference>
<dbReference type="GO" id="GO:0004620">
    <property type="term" value="F:phospholipase activity"/>
    <property type="evidence" value="ECO:0007669"/>
    <property type="project" value="TreeGrafter"/>
</dbReference>
<dbReference type="AlphaFoldDB" id="A0A8H7BQD1"/>
<evidence type="ECO:0000259" key="2">
    <source>
        <dbReference type="PROSITE" id="PS51043"/>
    </source>
</evidence>
<feature type="region of interest" description="Disordered" evidence="1">
    <location>
        <begin position="53"/>
        <end position="77"/>
    </location>
</feature>
<gene>
    <name evidence="3" type="ORF">EC973_001178</name>
</gene>
<dbReference type="PROSITE" id="PS51043">
    <property type="entry name" value="DDHD"/>
    <property type="match status" value="1"/>
</dbReference>
<feature type="compositionally biased region" description="Acidic residues" evidence="1">
    <location>
        <begin position="283"/>
        <end position="295"/>
    </location>
</feature>
<feature type="compositionally biased region" description="Basic and acidic residues" evidence="1">
    <location>
        <begin position="174"/>
        <end position="198"/>
    </location>
</feature>
<feature type="compositionally biased region" description="Polar residues" evidence="1">
    <location>
        <begin position="53"/>
        <end position="74"/>
    </location>
</feature>
<feature type="region of interest" description="Disordered" evidence="1">
    <location>
        <begin position="168"/>
        <end position="202"/>
    </location>
</feature>
<dbReference type="GO" id="GO:0005737">
    <property type="term" value="C:cytoplasm"/>
    <property type="evidence" value="ECO:0007669"/>
    <property type="project" value="TreeGrafter"/>
</dbReference>
<feature type="compositionally biased region" description="Basic and acidic residues" evidence="1">
    <location>
        <begin position="636"/>
        <end position="649"/>
    </location>
</feature>
<reference evidence="3" key="1">
    <citation type="submission" date="2020-01" db="EMBL/GenBank/DDBJ databases">
        <title>Genome Sequencing of Three Apophysomyces-Like Fungal Strains Confirms a Novel Fungal Genus in the Mucoromycota with divergent Burkholderia-like Endosymbiotic Bacteria.</title>
        <authorList>
            <person name="Stajich J.E."/>
            <person name="Macias A.M."/>
            <person name="Carter-House D."/>
            <person name="Lovett B."/>
            <person name="Kasson L.R."/>
            <person name="Berry K."/>
            <person name="Grigoriev I."/>
            <person name="Chang Y."/>
            <person name="Spatafora J."/>
            <person name="Kasson M.T."/>
        </authorList>
    </citation>
    <scope>NUCLEOTIDE SEQUENCE</scope>
    <source>
        <strain evidence="3">NRRL A-21654</strain>
    </source>
</reference>
<feature type="compositionally biased region" description="Low complexity" evidence="1">
    <location>
        <begin position="250"/>
        <end position="262"/>
    </location>
</feature>
<feature type="region of interest" description="Disordered" evidence="1">
    <location>
        <begin position="244"/>
        <end position="295"/>
    </location>
</feature>
<dbReference type="Pfam" id="PF23465">
    <property type="entry name" value="DUF7131"/>
    <property type="match status" value="1"/>
</dbReference>
<proteinExistence type="predicted"/>
<protein>
    <recommendedName>
        <fullName evidence="2">DDHD domain-containing protein</fullName>
    </recommendedName>
</protein>
<dbReference type="InterPro" id="IPR055555">
    <property type="entry name" value="PA-PLA1_DUF7131"/>
</dbReference>
<dbReference type="PANTHER" id="PTHR23509:SF10">
    <property type="entry name" value="LD21067P"/>
    <property type="match status" value="1"/>
</dbReference>
<evidence type="ECO:0000256" key="1">
    <source>
        <dbReference type="SAM" id="MobiDB-lite"/>
    </source>
</evidence>
<sequence length="737" mass="82524">MLTIETTHPQETRRSTRPPTLIPDPDVPPLAVRWFHATDKPIIDPISIRRAQCSSNAAKPSTATNPTSTKQSPKNWVPFSKRDSSALELAYQNNDVRAKIAVNEDHLFEVDITQRTISPVYWEGPIFEVRRSTWFMQGDGSKWIPCEENLAEQIELGYYQHKPYNVEEPQIPETPKDDSASSEKSGDRTQASEEKKLEMSLQNEPGGILRGYYTGSKIAKTIITRLTNKQNLGGTRLIRGYPEVEKQTKPKPASTSSPTKTSMEMEQMGETEKEKNENATTLQEEEDYENEESEEEVRKIDHLVFVIHGIGQKMSERLGQNFVHDVNLLRKTMKSVYDTAIGTTSSPSRKNAIQVLPILWRHEIKFGMASSDDGGVEADLGAPDGEDGCPTLEELTLDGVPNIRMVVSDALLDVPLYMTQKYREQMTVVICQEINRVYNLFVERNPYFTECQGEVSVLGHSLGSLLAFDILTVQPMSHSSHLLSRLTDRIFAKDEKKHPTLPFAVQNFFALGSPLGIMLLLRGLKIASRKCLNGTNNPCPTSLMGEGTMNGSPISYCYPACDPVAYRLEPLIARHYTTKLKPVPIPYIKGGLKSVIDAGFTVGSDIASRAGAMYESLKSGLTSNLLMRGFGLSRQEPSEDGHQQYHENSGRSQSEPVLIEKGKVIEPRRSNTVSVNESRAMDEHGAKKLLLLNSTGRVDFCLQEGILENPYFSAFSVHMNYWQDLDVAAFLVRQLYR</sequence>
<dbReference type="EMBL" id="JABAYA010000124">
    <property type="protein sequence ID" value="KAF7724277.1"/>
    <property type="molecule type" value="Genomic_DNA"/>
</dbReference>
<feature type="region of interest" description="Disordered" evidence="1">
    <location>
        <begin position="633"/>
        <end position="654"/>
    </location>
</feature>
<accession>A0A8H7BQD1</accession>
<dbReference type="Pfam" id="PF02862">
    <property type="entry name" value="DDHD"/>
    <property type="match status" value="1"/>
</dbReference>
<name>A0A8H7BQD1_9FUNG</name>
<dbReference type="InterPro" id="IPR058055">
    <property type="entry name" value="PA-PLA1"/>
</dbReference>
<dbReference type="OrthoDB" id="431378at2759"/>
<comment type="caution">
    <text evidence="3">The sequence shown here is derived from an EMBL/GenBank/DDBJ whole genome shotgun (WGS) entry which is preliminary data.</text>
</comment>
<dbReference type="PANTHER" id="PTHR23509">
    <property type="entry name" value="PA-PL1 PHOSPHOLIPASE FAMILY"/>
    <property type="match status" value="1"/>
</dbReference>
<dbReference type="SMART" id="SM01127">
    <property type="entry name" value="DDHD"/>
    <property type="match status" value="1"/>
</dbReference>
<dbReference type="Pfam" id="PF23463">
    <property type="entry name" value="WWE_2"/>
    <property type="match status" value="1"/>
</dbReference>
<evidence type="ECO:0000313" key="4">
    <source>
        <dbReference type="Proteomes" id="UP000605846"/>
    </source>
</evidence>
<keyword evidence="4" id="KW-1185">Reference proteome</keyword>